<evidence type="ECO:0000256" key="4">
    <source>
        <dbReference type="ARBA" id="ARBA00022525"/>
    </source>
</evidence>
<dbReference type="GO" id="GO:0071555">
    <property type="term" value="P:cell wall organization"/>
    <property type="evidence" value="ECO:0007669"/>
    <property type="project" value="UniProtKB-KW"/>
</dbReference>
<dbReference type="EMBL" id="BAABME010012549">
    <property type="protein sequence ID" value="GAA0185244.1"/>
    <property type="molecule type" value="Genomic_DNA"/>
</dbReference>
<comment type="similarity">
    <text evidence="2 8">Belongs to the glycosyl hydrolase 28 family.</text>
</comment>
<proteinExistence type="inferred from homology"/>
<dbReference type="GO" id="GO:0005975">
    <property type="term" value="P:carbohydrate metabolic process"/>
    <property type="evidence" value="ECO:0007669"/>
    <property type="project" value="InterPro"/>
</dbReference>
<dbReference type="InterPro" id="IPR011050">
    <property type="entry name" value="Pectin_lyase_fold/virulence"/>
</dbReference>
<dbReference type="FunFam" id="2.160.20.10:FF:000004">
    <property type="entry name" value="Pectin lyase-like superfamily protein"/>
    <property type="match status" value="1"/>
</dbReference>
<evidence type="ECO:0000256" key="3">
    <source>
        <dbReference type="ARBA" id="ARBA00022512"/>
    </source>
</evidence>
<organism evidence="9 10">
    <name type="scientific">Lithospermum erythrorhizon</name>
    <name type="common">Purple gromwell</name>
    <name type="synonym">Lithospermum officinale var. erythrorhizon</name>
    <dbReference type="NCBI Taxonomy" id="34254"/>
    <lineage>
        <taxon>Eukaryota</taxon>
        <taxon>Viridiplantae</taxon>
        <taxon>Streptophyta</taxon>
        <taxon>Embryophyta</taxon>
        <taxon>Tracheophyta</taxon>
        <taxon>Spermatophyta</taxon>
        <taxon>Magnoliopsida</taxon>
        <taxon>eudicotyledons</taxon>
        <taxon>Gunneridae</taxon>
        <taxon>Pentapetalae</taxon>
        <taxon>asterids</taxon>
        <taxon>lamiids</taxon>
        <taxon>Boraginales</taxon>
        <taxon>Boraginaceae</taxon>
        <taxon>Boraginoideae</taxon>
        <taxon>Lithospermeae</taxon>
        <taxon>Lithospermum</taxon>
    </lineage>
</organism>
<protein>
    <recommendedName>
        <fullName evidence="11">Polygalacturonase</fullName>
    </recommendedName>
</protein>
<sequence>MWNVLQALLAAWKDACESTRHSEMVIPRGDFNVGRLKLEGPCKAPITMKLQGTLKAPADVNKLPKTTEWISIMHVEGFTLTGGGIIDGQGADTWAKKKLKKLSFVQPLSLGLSYLTNALIQDITSLDAKMFHINVLGGKNVTFEHVTIKAPDESPNTDGIHIGRSYGVRVNNCPITTGDDCISIGDGAQQVTVTKVTCGPGHGFAIGSLGQYNNEEPVRGIFFKSSSLTGTTNGVRIKTWENSPVGEASDIHFEDIQLTNVLNPIIIDQEYCPSGKCPNSDPPSRVRISNVSFKNIKGTSASKEAVKIVCSKSVPCQGVEIGDIHLTYNGRDGAITSTCKNVKPILSGKQYPSVCTAKRDQEL</sequence>
<evidence type="ECO:0000313" key="9">
    <source>
        <dbReference type="EMBL" id="GAA0185244.1"/>
    </source>
</evidence>
<evidence type="ECO:0000313" key="10">
    <source>
        <dbReference type="Proteomes" id="UP001454036"/>
    </source>
</evidence>
<dbReference type="SUPFAM" id="SSF51126">
    <property type="entry name" value="Pectin lyase-like"/>
    <property type="match status" value="1"/>
</dbReference>
<comment type="caution">
    <text evidence="9">The sequence shown here is derived from an EMBL/GenBank/DDBJ whole genome shotgun (WGS) entry which is preliminary data.</text>
</comment>
<dbReference type="InterPro" id="IPR000743">
    <property type="entry name" value="Glyco_hydro_28"/>
</dbReference>
<dbReference type="GO" id="GO:0004650">
    <property type="term" value="F:polygalacturonase activity"/>
    <property type="evidence" value="ECO:0007669"/>
    <property type="project" value="InterPro"/>
</dbReference>
<keyword evidence="7" id="KW-0961">Cell wall biogenesis/degradation</keyword>
<dbReference type="SMART" id="SM00710">
    <property type="entry name" value="PbH1"/>
    <property type="match status" value="5"/>
</dbReference>
<evidence type="ECO:0000256" key="7">
    <source>
        <dbReference type="ARBA" id="ARBA00023316"/>
    </source>
</evidence>
<keyword evidence="3" id="KW-0134">Cell wall</keyword>
<dbReference type="Gene3D" id="2.160.20.10">
    <property type="entry name" value="Single-stranded right-handed beta-helix, Pectin lyase-like"/>
    <property type="match status" value="1"/>
</dbReference>
<keyword evidence="4" id="KW-0964">Secreted</keyword>
<gene>
    <name evidence="9" type="ORF">LIER_32532</name>
</gene>
<evidence type="ECO:0000256" key="8">
    <source>
        <dbReference type="RuleBase" id="RU361169"/>
    </source>
</evidence>
<comment type="subcellular location">
    <subcellularLocation>
        <location evidence="1">Secreted</location>
        <location evidence="1">Cell wall</location>
    </subcellularLocation>
</comment>
<dbReference type="PANTHER" id="PTHR31375">
    <property type="match status" value="1"/>
</dbReference>
<dbReference type="Pfam" id="PF00295">
    <property type="entry name" value="Glyco_hydro_28"/>
    <property type="match status" value="1"/>
</dbReference>
<accession>A0AAV3RV16</accession>
<dbReference type="Proteomes" id="UP001454036">
    <property type="component" value="Unassembled WGS sequence"/>
</dbReference>
<evidence type="ECO:0008006" key="11">
    <source>
        <dbReference type="Google" id="ProtNLM"/>
    </source>
</evidence>
<evidence type="ECO:0000256" key="6">
    <source>
        <dbReference type="ARBA" id="ARBA00023295"/>
    </source>
</evidence>
<name>A0AAV3RV16_LITER</name>
<dbReference type="InterPro" id="IPR012334">
    <property type="entry name" value="Pectin_lyas_fold"/>
</dbReference>
<keyword evidence="10" id="KW-1185">Reference proteome</keyword>
<evidence type="ECO:0000256" key="2">
    <source>
        <dbReference type="ARBA" id="ARBA00008834"/>
    </source>
</evidence>
<dbReference type="AlphaFoldDB" id="A0AAV3RV16"/>
<keyword evidence="6 8" id="KW-0326">Glycosidase</keyword>
<evidence type="ECO:0000256" key="5">
    <source>
        <dbReference type="ARBA" id="ARBA00022801"/>
    </source>
</evidence>
<reference evidence="9 10" key="1">
    <citation type="submission" date="2024-01" db="EMBL/GenBank/DDBJ databases">
        <title>The complete chloroplast genome sequence of Lithospermum erythrorhizon: insights into the phylogenetic relationship among Boraginaceae species and the maternal lineages of purple gromwells.</title>
        <authorList>
            <person name="Okada T."/>
            <person name="Watanabe K."/>
        </authorList>
    </citation>
    <scope>NUCLEOTIDE SEQUENCE [LARGE SCALE GENOMIC DNA]</scope>
</reference>
<keyword evidence="5 8" id="KW-0378">Hydrolase</keyword>
<evidence type="ECO:0000256" key="1">
    <source>
        <dbReference type="ARBA" id="ARBA00004191"/>
    </source>
</evidence>
<dbReference type="InterPro" id="IPR006626">
    <property type="entry name" value="PbH1"/>
</dbReference>